<organism evidence="3">
    <name type="scientific">Zea mays</name>
    <name type="common">Maize</name>
    <dbReference type="NCBI Taxonomy" id="4577"/>
    <lineage>
        <taxon>Eukaryota</taxon>
        <taxon>Viridiplantae</taxon>
        <taxon>Streptophyta</taxon>
        <taxon>Embryophyta</taxon>
        <taxon>Tracheophyta</taxon>
        <taxon>Spermatophyta</taxon>
        <taxon>Magnoliopsida</taxon>
        <taxon>Liliopsida</taxon>
        <taxon>Poales</taxon>
        <taxon>Poaceae</taxon>
        <taxon>PACMAD clade</taxon>
        <taxon>Panicoideae</taxon>
        <taxon>Andropogonodae</taxon>
        <taxon>Andropogoneae</taxon>
        <taxon>Tripsacinae</taxon>
        <taxon>Zea</taxon>
    </lineage>
</organism>
<feature type="domain" description="Sec23/Sec24 trunk" evidence="2">
    <location>
        <begin position="3"/>
        <end position="91"/>
    </location>
</feature>
<proteinExistence type="inferred from homology"/>
<dbReference type="Pfam" id="PF04811">
    <property type="entry name" value="Sec23_trunk"/>
    <property type="match status" value="1"/>
</dbReference>
<keyword evidence="1" id="KW-0968">Cytoplasmic vesicle</keyword>
<protein>
    <recommendedName>
        <fullName evidence="1">Protein transport protein SEC23</fullName>
    </recommendedName>
</protein>
<evidence type="ECO:0000259" key="2">
    <source>
        <dbReference type="Pfam" id="PF04811"/>
    </source>
</evidence>
<sequence>MIVSKDLSEPVRSHKDLDKDAAPHFQKAVKFYDGLAKQLVSQGHVLDVFASALDQVGLAEMKVAIERTGGLVVLSESFGHSVFKDSFKRIFEGGEQSLGLSFKCVFCLSFFLSCLHILLKLIGVG</sequence>
<dbReference type="InterPro" id="IPR037364">
    <property type="entry name" value="Sec23"/>
</dbReference>
<evidence type="ECO:0000256" key="1">
    <source>
        <dbReference type="RuleBase" id="RU365030"/>
    </source>
</evidence>
<dbReference type="PANTHER" id="PTHR11141">
    <property type="entry name" value="PROTEIN TRANSPORT PROTEIN SEC23"/>
    <property type="match status" value="1"/>
</dbReference>
<dbReference type="AlphaFoldDB" id="A0A1D6PST6"/>
<keyword evidence="1" id="KW-0479">Metal-binding</keyword>
<dbReference type="SUPFAM" id="SSF53300">
    <property type="entry name" value="vWA-like"/>
    <property type="match status" value="1"/>
</dbReference>
<dbReference type="GO" id="GO:0005789">
    <property type="term" value="C:endoplasmic reticulum membrane"/>
    <property type="evidence" value="ECO:0007669"/>
    <property type="project" value="UniProtKB-SubCell"/>
</dbReference>
<dbReference type="InterPro" id="IPR006896">
    <property type="entry name" value="Sec23/24_trunk_dom"/>
</dbReference>
<comment type="subcellular location">
    <subcellularLocation>
        <location evidence="1">Cytoplasmic vesicle</location>
        <location evidence="1">COPII-coated vesicle membrane</location>
        <topology evidence="1">Peripheral membrane protein</topology>
        <orientation evidence="1">Cytoplasmic side</orientation>
    </subcellularLocation>
    <subcellularLocation>
        <location evidence="1">Endoplasmic reticulum membrane</location>
        <topology evidence="1">Peripheral membrane protein</topology>
        <orientation evidence="1">Cytoplasmic side</orientation>
    </subcellularLocation>
</comment>
<accession>A0A1D6PST6</accession>
<dbReference type="Gene3D" id="3.40.50.410">
    <property type="entry name" value="von Willebrand factor, type A domain"/>
    <property type="match status" value="1"/>
</dbReference>
<keyword evidence="1" id="KW-0931">ER-Golgi transport</keyword>
<keyword evidence="1" id="KW-0472">Membrane</keyword>
<evidence type="ECO:0000313" key="3">
    <source>
        <dbReference type="EMBL" id="AQK49718.1"/>
    </source>
</evidence>
<keyword evidence="1" id="KW-0963">Cytoplasm</keyword>
<dbReference type="GO" id="GO:0006886">
    <property type="term" value="P:intracellular protein transport"/>
    <property type="evidence" value="ECO:0007669"/>
    <property type="project" value="InterPro"/>
</dbReference>
<dbReference type="PANTHER" id="PTHR11141:SF0">
    <property type="entry name" value="PROTEIN TRANSPORT PROTEIN SEC23"/>
    <property type="match status" value="1"/>
</dbReference>
<dbReference type="EMBL" id="CM000780">
    <property type="protein sequence ID" value="AQK49718.1"/>
    <property type="molecule type" value="Genomic_DNA"/>
</dbReference>
<dbReference type="GO" id="GO:0006888">
    <property type="term" value="P:endoplasmic reticulum to Golgi vesicle-mediated transport"/>
    <property type="evidence" value="ECO:0007669"/>
    <property type="project" value="InterPro"/>
</dbReference>
<dbReference type="GO" id="GO:0046872">
    <property type="term" value="F:metal ion binding"/>
    <property type="evidence" value="ECO:0007669"/>
    <property type="project" value="UniProtKB-KW"/>
</dbReference>
<dbReference type="InterPro" id="IPR036465">
    <property type="entry name" value="vWFA_dom_sf"/>
</dbReference>
<comment type="function">
    <text evidence="1">Component of the coat protein complex II (COPII) which promotes the formation of transport vesicles from the endoplasmic reticulum (ER). The coat has two main functions, the physical deformation of the endoplasmic reticulum membrane into vesicles and the selection of cargo molecules.</text>
</comment>
<keyword evidence="1" id="KW-0256">Endoplasmic reticulum</keyword>
<name>A0A1D6PST6_MAIZE</name>
<reference evidence="3" key="1">
    <citation type="submission" date="2015-12" db="EMBL/GenBank/DDBJ databases">
        <title>Update maize B73 reference genome by single molecule sequencing technologies.</title>
        <authorList>
            <consortium name="Maize Genome Sequencing Project"/>
            <person name="Ware D."/>
        </authorList>
    </citation>
    <scope>NUCLEOTIDE SEQUENCE</scope>
    <source>
        <tissue evidence="3">Seedling</tissue>
    </source>
</reference>
<gene>
    <name evidence="3" type="ORF">ZEAMMB73_Zm00001d049155</name>
</gene>
<keyword evidence="1" id="KW-0653">Protein transport</keyword>
<keyword evidence="1" id="KW-0813">Transport</keyword>
<comment type="similarity">
    <text evidence="1">Belongs to the SEC23/SEC24 family. SEC23 subfamily.</text>
</comment>
<dbReference type="GO" id="GO:0030127">
    <property type="term" value="C:COPII vesicle coat"/>
    <property type="evidence" value="ECO:0007669"/>
    <property type="project" value="InterPro"/>
</dbReference>
<keyword evidence="1" id="KW-0862">Zinc</keyword>